<dbReference type="PANTHER" id="PTHR33222:SF36">
    <property type="entry name" value="CYANOBACTERIAL AMINOACYL-TRNA SYNTHETASE CAAD DOMAIN-CONTAINING PROTEIN"/>
    <property type="match status" value="1"/>
</dbReference>
<evidence type="ECO:0000313" key="3">
    <source>
        <dbReference type="Proteomes" id="UP000822688"/>
    </source>
</evidence>
<reference evidence="2" key="1">
    <citation type="submission" date="2020-06" db="EMBL/GenBank/DDBJ databases">
        <title>WGS assembly of Ceratodon purpureus strain R40.</title>
        <authorList>
            <person name="Carey S.B."/>
            <person name="Jenkins J."/>
            <person name="Shu S."/>
            <person name="Lovell J.T."/>
            <person name="Sreedasyam A."/>
            <person name="Maumus F."/>
            <person name="Tiley G.P."/>
            <person name="Fernandez-Pozo N."/>
            <person name="Barry K."/>
            <person name="Chen C."/>
            <person name="Wang M."/>
            <person name="Lipzen A."/>
            <person name="Daum C."/>
            <person name="Saski C.A."/>
            <person name="Payton A.C."/>
            <person name="Mcbreen J.C."/>
            <person name="Conrad R.E."/>
            <person name="Kollar L.M."/>
            <person name="Olsson S."/>
            <person name="Huttunen S."/>
            <person name="Landis J.B."/>
            <person name="Wickett N.J."/>
            <person name="Johnson M.G."/>
            <person name="Rensing S.A."/>
            <person name="Grimwood J."/>
            <person name="Schmutz J."/>
            <person name="Mcdaniel S.F."/>
        </authorList>
    </citation>
    <scope>NUCLEOTIDE SEQUENCE</scope>
    <source>
        <strain evidence="2">R40</strain>
    </source>
</reference>
<evidence type="ECO:0000313" key="2">
    <source>
        <dbReference type="EMBL" id="KAG0562536.1"/>
    </source>
</evidence>
<proteinExistence type="predicted"/>
<dbReference type="GO" id="GO:0009535">
    <property type="term" value="C:chloroplast thylakoid membrane"/>
    <property type="evidence" value="ECO:0007669"/>
    <property type="project" value="TreeGrafter"/>
</dbReference>
<organism evidence="2 3">
    <name type="scientific">Ceratodon purpureus</name>
    <name type="common">Fire moss</name>
    <name type="synonym">Dicranum purpureum</name>
    <dbReference type="NCBI Taxonomy" id="3225"/>
    <lineage>
        <taxon>Eukaryota</taxon>
        <taxon>Viridiplantae</taxon>
        <taxon>Streptophyta</taxon>
        <taxon>Embryophyta</taxon>
        <taxon>Bryophyta</taxon>
        <taxon>Bryophytina</taxon>
        <taxon>Bryopsida</taxon>
        <taxon>Dicranidae</taxon>
        <taxon>Pseudoditrichales</taxon>
        <taxon>Ditrichaceae</taxon>
        <taxon>Ceratodon</taxon>
    </lineage>
</organism>
<dbReference type="InterPro" id="IPR033344">
    <property type="entry name" value="CURT1"/>
</dbReference>
<dbReference type="Proteomes" id="UP000822688">
    <property type="component" value="Chromosome 9"/>
</dbReference>
<sequence>MHTMASIPRCWASEAASVSSSQLSSLRFRSLSPATQVHSCRVHKRLQVRCSTQEELSTTREKVNLKNKDLNLPMQSELSDANVAPGDVNPEAAKKVLKEAKEKFGSATVAKALQEAKKKLGEQGPGRLALYGGAATLGVLLSGAILSSLEVYPIIPETMQIIGLACSALVASNVIQGKREKFQVSPVKAVIAIVDAGKGKVQQTSLVLPQDLDQGTVAAMERLARERDMAVNQVEEMKRQTSQYSQALAEKEALETVALQLAEERETAMSEVNILKSTVESMSDRMKGIEEMLDREIGLLKAQNQALETVALQLAQERDTAIKETANLKARSDAEKQALEEVAMQLAQERDSALLELENLMKVVANMRTPASG</sequence>
<feature type="coiled-coil region" evidence="1">
    <location>
        <begin position="220"/>
        <end position="271"/>
    </location>
</feature>
<dbReference type="AlphaFoldDB" id="A0A8T0GS89"/>
<accession>A0A8T0GS89</accession>
<evidence type="ECO:0000256" key="1">
    <source>
        <dbReference type="SAM" id="Coils"/>
    </source>
</evidence>
<name>A0A8T0GS89_CERPU</name>
<protein>
    <submittedName>
        <fullName evidence="2">Uncharacterized protein</fullName>
    </submittedName>
</protein>
<dbReference type="EMBL" id="CM026430">
    <property type="protein sequence ID" value="KAG0562536.1"/>
    <property type="molecule type" value="Genomic_DNA"/>
</dbReference>
<dbReference type="PANTHER" id="PTHR33222">
    <property type="match status" value="1"/>
</dbReference>
<keyword evidence="3" id="KW-1185">Reference proteome</keyword>
<feature type="coiled-coil region" evidence="1">
    <location>
        <begin position="329"/>
        <end position="363"/>
    </location>
</feature>
<keyword evidence="1" id="KW-0175">Coiled coil</keyword>
<comment type="caution">
    <text evidence="2">The sequence shown here is derived from an EMBL/GenBank/DDBJ whole genome shotgun (WGS) entry which is preliminary data.</text>
</comment>
<gene>
    <name evidence="2" type="ORF">KC19_9G154300</name>
</gene>